<reference evidence="2" key="1">
    <citation type="journal article" date="2014" name="Genome Announc.">
        <title>Draft Genome Sequences of Two Lactobacillus Strains, L. farraginis JCM 14108T and L. composti JCM 14202T, Isolated from Compost of Distilled Shochu Residue.</title>
        <authorList>
            <person name="Yuki M."/>
            <person name="Oshima K."/>
            <person name="Suda W."/>
            <person name="Kitahara M."/>
            <person name="Kitamura K."/>
            <person name="Iida T."/>
            <person name="Hattori M."/>
            <person name="Ohkuma M."/>
        </authorList>
    </citation>
    <scope>NUCLEOTIDE SEQUENCE [LARGE SCALE GENOMIC DNA]</scope>
    <source>
        <strain evidence="2">JCM 14108</strain>
    </source>
</reference>
<name>X0PB63_9LACO</name>
<sequence>MTSIKAILQQRYAKIQIEWRRYCNNPYDVERPHDLRVAIRTLRGLIKFLKRDMPQLTYESLDNDLSQAAKLFSPLRDLDVLIAEAGDFVYEHPKESSAYSALFEKLRQKRDEEMKHTLTKASRLTFTTCLKRIKTQLDSLTFERAGNPDYPKLLAKEFKRRDRELMKQYHQLDFHDYPRVHHVRKRAKTLRYSATYFAAFVPKKERKRVERAKKIQDICGVITDAHVNDQQLQCLAANTSSLEHRRVLLQIAEEQRKIYTADKQAVVKRALTNN</sequence>
<evidence type="ECO:0000259" key="1">
    <source>
        <dbReference type="PROSITE" id="PS51708"/>
    </source>
</evidence>
<evidence type="ECO:0000313" key="5">
    <source>
        <dbReference type="Proteomes" id="UP000051966"/>
    </source>
</evidence>
<evidence type="ECO:0000313" key="3">
    <source>
        <dbReference type="EMBL" id="KRM03965.1"/>
    </source>
</evidence>
<dbReference type="OrthoDB" id="2388260at2"/>
<evidence type="ECO:0000313" key="2">
    <source>
        <dbReference type="EMBL" id="GAF37164.1"/>
    </source>
</evidence>
<dbReference type="PANTHER" id="PTHR39339">
    <property type="entry name" value="SLR1444 PROTEIN"/>
    <property type="match status" value="1"/>
</dbReference>
<accession>X0PB63</accession>
<dbReference type="Pfam" id="PF05235">
    <property type="entry name" value="CHAD"/>
    <property type="match status" value="1"/>
</dbReference>
<evidence type="ECO:0000313" key="4">
    <source>
        <dbReference type="Proteomes" id="UP000019488"/>
    </source>
</evidence>
<dbReference type="RefSeq" id="WP_051996115.1">
    <property type="nucleotide sequence ID" value="NZ_AZFY01000122.1"/>
</dbReference>
<dbReference type="PATRIC" id="fig|1423743.5.peg.1036"/>
<protein>
    <submittedName>
        <fullName evidence="3">CHAD domain protein</fullName>
    </submittedName>
</protein>
<dbReference type="STRING" id="1423743.FD41_GL001005"/>
<dbReference type="PANTHER" id="PTHR39339:SF1">
    <property type="entry name" value="CHAD DOMAIN-CONTAINING PROTEIN"/>
    <property type="match status" value="1"/>
</dbReference>
<dbReference type="InterPro" id="IPR038186">
    <property type="entry name" value="CHAD_dom_sf"/>
</dbReference>
<dbReference type="Proteomes" id="UP000051966">
    <property type="component" value="Unassembled WGS sequence"/>
</dbReference>
<dbReference type="eggNOG" id="COG5607">
    <property type="taxonomic scope" value="Bacteria"/>
</dbReference>
<proteinExistence type="predicted"/>
<dbReference type="EMBL" id="BAKI01000025">
    <property type="protein sequence ID" value="GAF37164.1"/>
    <property type="molecule type" value="Genomic_DNA"/>
</dbReference>
<reference evidence="3 5" key="2">
    <citation type="journal article" date="2015" name="Genome Announc.">
        <title>Expanding the biotechnology potential of lactobacilli through comparative genomics of 213 strains and associated genera.</title>
        <authorList>
            <person name="Sun Z."/>
            <person name="Harris H.M."/>
            <person name="McCann A."/>
            <person name="Guo C."/>
            <person name="Argimon S."/>
            <person name="Zhang W."/>
            <person name="Yang X."/>
            <person name="Jeffery I.B."/>
            <person name="Cooney J.C."/>
            <person name="Kagawa T.F."/>
            <person name="Liu W."/>
            <person name="Song Y."/>
            <person name="Salvetti E."/>
            <person name="Wrobel A."/>
            <person name="Rasinkangas P."/>
            <person name="Parkhill J."/>
            <person name="Rea M.C."/>
            <person name="O'Sullivan O."/>
            <person name="Ritari J."/>
            <person name="Douillard F.P."/>
            <person name="Paul Ross R."/>
            <person name="Yang R."/>
            <person name="Briner A.E."/>
            <person name="Felis G.E."/>
            <person name="de Vos W.M."/>
            <person name="Barrangou R."/>
            <person name="Klaenhammer T.R."/>
            <person name="Caufield P.W."/>
            <person name="Cui Y."/>
            <person name="Zhang H."/>
            <person name="O'Toole P.W."/>
        </authorList>
    </citation>
    <scope>NUCLEOTIDE SEQUENCE [LARGE SCALE GENOMIC DNA]</scope>
    <source>
        <strain evidence="3 5">DSM 18382</strain>
    </source>
</reference>
<dbReference type="AlphaFoldDB" id="X0PB63"/>
<dbReference type="PROSITE" id="PS51708">
    <property type="entry name" value="CHAD"/>
    <property type="match status" value="1"/>
</dbReference>
<feature type="domain" description="CHAD" evidence="1">
    <location>
        <begin position="1"/>
        <end position="274"/>
    </location>
</feature>
<comment type="caution">
    <text evidence="2">The sequence shown here is derived from an EMBL/GenBank/DDBJ whole genome shotgun (WGS) entry which is preliminary data.</text>
</comment>
<keyword evidence="5" id="KW-1185">Reference proteome</keyword>
<gene>
    <name evidence="3" type="ORF">FD41_GL001005</name>
    <name evidence="2" type="ORF">JCM14108_2179</name>
</gene>
<dbReference type="EMBL" id="AZFY01000122">
    <property type="protein sequence ID" value="KRM03965.1"/>
    <property type="molecule type" value="Genomic_DNA"/>
</dbReference>
<organism evidence="2 4">
    <name type="scientific">Lentilactobacillus farraginis DSM 18382 = JCM 14108</name>
    <dbReference type="NCBI Taxonomy" id="1423743"/>
    <lineage>
        <taxon>Bacteria</taxon>
        <taxon>Bacillati</taxon>
        <taxon>Bacillota</taxon>
        <taxon>Bacilli</taxon>
        <taxon>Lactobacillales</taxon>
        <taxon>Lactobacillaceae</taxon>
        <taxon>Lentilactobacillus</taxon>
    </lineage>
</organism>
<dbReference type="SMART" id="SM00880">
    <property type="entry name" value="CHAD"/>
    <property type="match status" value="1"/>
</dbReference>
<dbReference type="Gene3D" id="1.40.20.10">
    <property type="entry name" value="CHAD domain"/>
    <property type="match status" value="1"/>
</dbReference>
<dbReference type="Proteomes" id="UP000019488">
    <property type="component" value="Unassembled WGS sequence"/>
</dbReference>
<dbReference type="InterPro" id="IPR007899">
    <property type="entry name" value="CHAD_dom"/>
</dbReference>